<dbReference type="EMBL" id="PJBV01000011">
    <property type="protein sequence ID" value="PKH43466.1"/>
    <property type="molecule type" value="Genomic_DNA"/>
</dbReference>
<dbReference type="SUPFAM" id="SSF46689">
    <property type="entry name" value="Homeodomain-like"/>
    <property type="match status" value="1"/>
</dbReference>
<dbReference type="PRINTS" id="PR00400">
    <property type="entry name" value="TETREPRESSOR"/>
</dbReference>
<dbReference type="Proteomes" id="UP000199113">
    <property type="component" value="Unassembled WGS sequence"/>
</dbReference>
<evidence type="ECO:0000256" key="1">
    <source>
        <dbReference type="ARBA" id="ARBA00022491"/>
    </source>
</evidence>
<evidence type="ECO:0000313" key="7">
    <source>
        <dbReference type="EMBL" id="PKH43466.1"/>
    </source>
</evidence>
<feature type="domain" description="HTH tetR-type" evidence="6">
    <location>
        <begin position="10"/>
        <end position="70"/>
    </location>
</feature>
<evidence type="ECO:0000256" key="4">
    <source>
        <dbReference type="ARBA" id="ARBA00023163"/>
    </source>
</evidence>
<evidence type="ECO:0000259" key="6">
    <source>
        <dbReference type="PROSITE" id="PS50977"/>
    </source>
</evidence>
<sequence length="223" mass="23847">MSRPPPPRPALSTQRVIDAASRVADASGLAGVSMRSVGRELEVEAMSLYHHVASKDALLDGLADWVFERIETPSPSGPWRAEMEGRAHSARTVLAAHPWGLGLIESRRSPGPATLHHHDAVLGCLRAAGFTVALAGHAFSVLDAYVYGFVLTEVNLPFQPGESAEDFVADLGPLMSAYPHLAEMVAEQIVGRDYAYGNEFAYGLELVLDGLEERFGTGLRGGG</sequence>
<dbReference type="GO" id="GO:0045892">
    <property type="term" value="P:negative regulation of DNA-templated transcription"/>
    <property type="evidence" value="ECO:0007669"/>
    <property type="project" value="InterPro"/>
</dbReference>
<dbReference type="PANTHER" id="PTHR30055">
    <property type="entry name" value="HTH-TYPE TRANSCRIPTIONAL REGULATOR RUTR"/>
    <property type="match status" value="1"/>
</dbReference>
<dbReference type="STRING" id="748909.SAMN05192575_10891"/>
<proteinExistence type="predicted"/>
<dbReference type="Pfam" id="PF00440">
    <property type="entry name" value="TetR_N"/>
    <property type="match status" value="1"/>
</dbReference>
<dbReference type="SUPFAM" id="SSF48498">
    <property type="entry name" value="Tetracyclin repressor-like, C-terminal domain"/>
    <property type="match status" value="1"/>
</dbReference>
<reference evidence="7 10" key="2">
    <citation type="submission" date="2017-12" db="EMBL/GenBank/DDBJ databases">
        <title>Pharmacopeia of the Arctic Ocean.</title>
        <authorList>
            <person name="Collins E."/>
            <person name="Ducluzeau A.-L."/>
        </authorList>
    </citation>
    <scope>NUCLEOTIDE SEQUENCE [LARGE SCALE GENOMIC DNA]</scope>
    <source>
        <strain evidence="7 10">DSM 23325</strain>
    </source>
</reference>
<evidence type="ECO:0000256" key="3">
    <source>
        <dbReference type="ARBA" id="ARBA00023125"/>
    </source>
</evidence>
<dbReference type="InterPro" id="IPR009057">
    <property type="entry name" value="Homeodomain-like_sf"/>
</dbReference>
<accession>A0A1I1AFL7</accession>
<keyword evidence="3 5" id="KW-0238">DNA-binding</keyword>
<dbReference type="PANTHER" id="PTHR30055:SF151">
    <property type="entry name" value="TRANSCRIPTIONAL REGULATORY PROTEIN"/>
    <property type="match status" value="1"/>
</dbReference>
<dbReference type="RefSeq" id="WP_091199993.1">
    <property type="nucleotide sequence ID" value="NZ_FOKC01000008.1"/>
</dbReference>
<dbReference type="GO" id="GO:0046677">
    <property type="term" value="P:response to antibiotic"/>
    <property type="evidence" value="ECO:0007669"/>
    <property type="project" value="InterPro"/>
</dbReference>
<dbReference type="Proteomes" id="UP000233565">
    <property type="component" value="Unassembled WGS sequence"/>
</dbReference>
<reference evidence="8" key="1">
    <citation type="submission" date="2016-10" db="EMBL/GenBank/DDBJ databases">
        <authorList>
            <person name="de Groot N.N."/>
        </authorList>
    </citation>
    <scope>NUCLEOTIDE SEQUENCE [LARGE SCALE GENOMIC DNA]</scope>
    <source>
        <strain evidence="8">CGMCC 1.10697</strain>
    </source>
</reference>
<dbReference type="GO" id="GO:0000976">
    <property type="term" value="F:transcription cis-regulatory region binding"/>
    <property type="evidence" value="ECO:0007669"/>
    <property type="project" value="TreeGrafter"/>
</dbReference>
<name>A0A1I1AFL7_9ACTN</name>
<gene>
    <name evidence="7" type="ORF">CXG46_03105</name>
    <name evidence="8" type="ORF">SAMN05192575_10891</name>
</gene>
<dbReference type="InterPro" id="IPR036271">
    <property type="entry name" value="Tet_transcr_reg_TetR-rel_C_sf"/>
</dbReference>
<dbReference type="InterPro" id="IPR003012">
    <property type="entry name" value="Tet_transcr_reg_TetR"/>
</dbReference>
<keyword evidence="10" id="KW-1185">Reference proteome</keyword>
<evidence type="ECO:0000313" key="8">
    <source>
        <dbReference type="EMBL" id="SFB35123.1"/>
    </source>
</evidence>
<dbReference type="InterPro" id="IPR050109">
    <property type="entry name" value="HTH-type_TetR-like_transc_reg"/>
</dbReference>
<keyword evidence="4" id="KW-0804">Transcription</keyword>
<dbReference type="Pfam" id="PF02909">
    <property type="entry name" value="TetR_C_1"/>
    <property type="match status" value="1"/>
</dbReference>
<evidence type="ECO:0000256" key="2">
    <source>
        <dbReference type="ARBA" id="ARBA00023015"/>
    </source>
</evidence>
<evidence type="ECO:0000313" key="10">
    <source>
        <dbReference type="Proteomes" id="UP000233565"/>
    </source>
</evidence>
<dbReference type="OrthoDB" id="329481at2"/>
<dbReference type="InterPro" id="IPR001647">
    <property type="entry name" value="HTH_TetR"/>
</dbReference>
<protein>
    <submittedName>
        <fullName evidence="7">TetR/AcrR family transcriptional regulator</fullName>
    </submittedName>
    <submittedName>
        <fullName evidence="8">Transcriptional regulator, TetR family</fullName>
    </submittedName>
</protein>
<organism evidence="8 9">
    <name type="scientific">Nocardioides alpinus</name>
    <dbReference type="NCBI Taxonomy" id="748909"/>
    <lineage>
        <taxon>Bacteria</taxon>
        <taxon>Bacillati</taxon>
        <taxon>Actinomycetota</taxon>
        <taxon>Actinomycetes</taxon>
        <taxon>Propionibacteriales</taxon>
        <taxon>Nocardioidaceae</taxon>
        <taxon>Nocardioides</taxon>
    </lineage>
</organism>
<feature type="DNA-binding region" description="H-T-H motif" evidence="5">
    <location>
        <begin position="33"/>
        <end position="52"/>
    </location>
</feature>
<evidence type="ECO:0000313" key="9">
    <source>
        <dbReference type="Proteomes" id="UP000199113"/>
    </source>
</evidence>
<dbReference type="Gene3D" id="1.10.10.60">
    <property type="entry name" value="Homeodomain-like"/>
    <property type="match status" value="1"/>
</dbReference>
<dbReference type="InterPro" id="IPR004111">
    <property type="entry name" value="Repressor_TetR_C"/>
</dbReference>
<dbReference type="AlphaFoldDB" id="A0A1I1AFL7"/>
<dbReference type="Gene3D" id="1.10.357.10">
    <property type="entry name" value="Tetracycline Repressor, domain 2"/>
    <property type="match status" value="1"/>
</dbReference>
<dbReference type="GO" id="GO:0003700">
    <property type="term" value="F:DNA-binding transcription factor activity"/>
    <property type="evidence" value="ECO:0007669"/>
    <property type="project" value="TreeGrafter"/>
</dbReference>
<keyword evidence="2" id="KW-0805">Transcription regulation</keyword>
<dbReference type="EMBL" id="FOKC01000008">
    <property type="protein sequence ID" value="SFB35123.1"/>
    <property type="molecule type" value="Genomic_DNA"/>
</dbReference>
<evidence type="ECO:0000256" key="5">
    <source>
        <dbReference type="PROSITE-ProRule" id="PRU00335"/>
    </source>
</evidence>
<dbReference type="PROSITE" id="PS50977">
    <property type="entry name" value="HTH_TETR_2"/>
    <property type="match status" value="1"/>
</dbReference>
<keyword evidence="1" id="KW-0678">Repressor</keyword>